<reference evidence="2 3" key="1">
    <citation type="journal article" date="2012" name="Proc. Natl. Acad. Sci. U.S.A.">
        <title>Archaeal virus with exceptional virion architecture and the largest single-stranded DNA genome.</title>
        <authorList>
            <person name="Mochizuki T."/>
            <person name="Krupovic M."/>
            <person name="Pehau-Arnaudet G."/>
            <person name="Sako Y."/>
            <person name="Forterre P."/>
            <person name="Prangishvili D."/>
        </authorList>
    </citation>
    <scope>NUCLEOTIDE SEQUENCE [LARGE SCALE GENOMIC DNA]</scope>
</reference>
<sequence length="52" mass="5735">MDVAEEIIRRFLNIVITIVVLTMALFMFQPLLERLGVAGELMTRAIVSAATG</sequence>
<feature type="transmembrane region" description="Helical" evidence="1">
    <location>
        <begin position="12"/>
        <end position="32"/>
    </location>
</feature>
<dbReference type="EMBL" id="HE681887">
    <property type="protein sequence ID" value="CCG27833.1"/>
    <property type="molecule type" value="Genomic_DNA"/>
</dbReference>
<evidence type="ECO:0000313" key="2">
    <source>
        <dbReference type="EMBL" id="CCG27833.1"/>
    </source>
</evidence>
<proteinExistence type="predicted"/>
<keyword evidence="1" id="KW-1133">Transmembrane helix</keyword>
<dbReference type="Proteomes" id="UP000003929">
    <property type="component" value="Segment"/>
</dbReference>
<dbReference type="KEGG" id="vg:40526246"/>
<evidence type="ECO:0000256" key="1">
    <source>
        <dbReference type="SAM" id="Phobius"/>
    </source>
</evidence>
<accession>J7Q325</accession>
<evidence type="ECO:0000313" key="3">
    <source>
        <dbReference type="Proteomes" id="UP000003929"/>
    </source>
</evidence>
<name>J7Q325_9VIRU</name>
<gene>
    <name evidence="2" type="primary">20-52</name>
</gene>
<organism evidence="2 3">
    <name type="scientific">Alphaspiravirus yamagawaense</name>
    <dbReference type="NCBI Taxonomy" id="1157339"/>
    <lineage>
        <taxon>Viruses</taxon>
        <taxon>Viruses incertae sedis</taxon>
        <taxon>Spiraviridae</taxon>
        <taxon>Alphaspiravirus</taxon>
    </lineage>
</organism>
<dbReference type="GeneID" id="40526246"/>
<keyword evidence="3" id="KW-1185">Reference proteome</keyword>
<keyword evidence="1" id="KW-0472">Membrane</keyword>
<dbReference type="RefSeq" id="YP_009666065.1">
    <property type="nucleotide sequence ID" value="NC_043427.1"/>
</dbReference>
<protein>
    <submittedName>
        <fullName evidence="2">Uncharacterized protein</fullName>
    </submittedName>
</protein>
<keyword evidence="1" id="KW-0812">Transmembrane</keyword>